<name>A0A0S7Y7A4_UNCSA</name>
<evidence type="ECO:0000313" key="1">
    <source>
        <dbReference type="EMBL" id="KPJ69980.1"/>
    </source>
</evidence>
<dbReference type="AlphaFoldDB" id="A0A0S7Y7A4"/>
<gene>
    <name evidence="1" type="ORF">AMJ44_01475</name>
</gene>
<comment type="caution">
    <text evidence="1">The sequence shown here is derived from an EMBL/GenBank/DDBJ whole genome shotgun (WGS) entry which is preliminary data.</text>
</comment>
<protein>
    <submittedName>
        <fullName evidence="1">Uncharacterized protein</fullName>
    </submittedName>
</protein>
<organism evidence="1 2">
    <name type="scientific">candidate division WOR-1 bacterium DG_54_3</name>
    <dbReference type="NCBI Taxonomy" id="1703775"/>
    <lineage>
        <taxon>Bacteria</taxon>
        <taxon>Bacillati</taxon>
        <taxon>Saganbacteria</taxon>
    </lineage>
</organism>
<reference evidence="1 2" key="1">
    <citation type="journal article" date="2015" name="Microbiome">
        <title>Genomic resolution of linkages in carbon, nitrogen, and sulfur cycling among widespread estuary sediment bacteria.</title>
        <authorList>
            <person name="Baker B.J."/>
            <person name="Lazar C.S."/>
            <person name="Teske A.P."/>
            <person name="Dick G.J."/>
        </authorList>
    </citation>
    <scope>NUCLEOTIDE SEQUENCE [LARGE SCALE GENOMIC DNA]</scope>
    <source>
        <strain evidence="1">DG_54_3</strain>
    </source>
</reference>
<dbReference type="EMBL" id="LIZX01000010">
    <property type="protein sequence ID" value="KPJ69980.1"/>
    <property type="molecule type" value="Genomic_DNA"/>
</dbReference>
<evidence type="ECO:0000313" key="2">
    <source>
        <dbReference type="Proteomes" id="UP000051861"/>
    </source>
</evidence>
<dbReference type="Proteomes" id="UP000051861">
    <property type="component" value="Unassembled WGS sequence"/>
</dbReference>
<proteinExistence type="predicted"/>
<accession>A0A0S7Y7A4</accession>
<sequence length="120" mass="13532">MFLRFWKLIALYPISASNENTQVCPGQLTKALLWLRLVSPFVLHSIISLLSLQFKVHGHENISSFVMDTELDAEKQRAKVDGLSDIGRLGLTKSSFEGIRQSRAQGLFEHGLTYRRGNGE</sequence>